<dbReference type="NCBIfam" id="TIGR00045">
    <property type="entry name" value="glycerate kinase"/>
    <property type="match status" value="1"/>
</dbReference>
<dbReference type="PANTHER" id="PTHR21599">
    <property type="entry name" value="GLYCERATE KINASE"/>
    <property type="match status" value="1"/>
</dbReference>
<dbReference type="RefSeq" id="WP_030428705.1">
    <property type="nucleotide sequence ID" value="NZ_JOEF01000004.1"/>
</dbReference>
<dbReference type="InterPro" id="IPR004381">
    <property type="entry name" value="Glycerate_kinase"/>
</dbReference>
<dbReference type="Gene3D" id="3.90.1510.10">
    <property type="entry name" value="Glycerate kinase, domain 2"/>
    <property type="match status" value="1"/>
</dbReference>
<dbReference type="PIRSF" id="PIRSF006078">
    <property type="entry name" value="GlxK"/>
    <property type="match status" value="1"/>
</dbReference>
<dbReference type="Gene3D" id="3.40.50.10350">
    <property type="entry name" value="Glycerate kinase, domain 1"/>
    <property type="match status" value="1"/>
</dbReference>
<accession>A0A1H0CP22</accession>
<dbReference type="EMBL" id="LT629701">
    <property type="protein sequence ID" value="SDN59632.1"/>
    <property type="molecule type" value="Genomic_DNA"/>
</dbReference>
<organism evidence="5 6">
    <name type="scientific">Allokutzneria albata</name>
    <name type="common">Kibdelosporangium albatum</name>
    <dbReference type="NCBI Taxonomy" id="211114"/>
    <lineage>
        <taxon>Bacteria</taxon>
        <taxon>Bacillati</taxon>
        <taxon>Actinomycetota</taxon>
        <taxon>Actinomycetes</taxon>
        <taxon>Pseudonocardiales</taxon>
        <taxon>Pseudonocardiaceae</taxon>
        <taxon>Allokutzneria</taxon>
    </lineage>
</organism>
<keyword evidence="6" id="KW-1185">Reference proteome</keyword>
<evidence type="ECO:0000256" key="1">
    <source>
        <dbReference type="ARBA" id="ARBA00006284"/>
    </source>
</evidence>
<dbReference type="InterPro" id="IPR018197">
    <property type="entry name" value="Glycerate_kinase_RE-like"/>
</dbReference>
<dbReference type="STRING" id="211114.SAMN04489726_7336"/>
<gene>
    <name evidence="5" type="ORF">SAMN04489726_7336</name>
</gene>
<comment type="similarity">
    <text evidence="1 4">Belongs to the glycerate kinase type-1 family.</text>
</comment>
<dbReference type="PANTHER" id="PTHR21599:SF0">
    <property type="entry name" value="GLYCERATE KINASE"/>
    <property type="match status" value="1"/>
</dbReference>
<dbReference type="Proteomes" id="UP000183376">
    <property type="component" value="Chromosome I"/>
</dbReference>
<dbReference type="GO" id="GO:0008887">
    <property type="term" value="F:glycerate kinase activity"/>
    <property type="evidence" value="ECO:0007669"/>
    <property type="project" value="UniProtKB-UniRule"/>
</dbReference>
<evidence type="ECO:0000256" key="2">
    <source>
        <dbReference type="ARBA" id="ARBA00022679"/>
    </source>
</evidence>
<name>A0A1H0CP22_ALLAB</name>
<dbReference type="GO" id="GO:0031388">
    <property type="term" value="P:organic acid phosphorylation"/>
    <property type="evidence" value="ECO:0007669"/>
    <property type="project" value="UniProtKB-UniRule"/>
</dbReference>
<sequence>MRILVAPDCFGGTLSARAAAEAISLGWRRSAPDDELVLRPLADGGPGFVEVLHAALGGMVHRLEVTGPLGALVEAEWLEHDGTAYIECAQACGLHLAPAAERDASRATTRGVGELVNDALSKGVRTVVIGLGGSASTDGGAGLFAALGFAPLGADGAELAPGGGPLIDCARLSATPEFPVQLVIASDVENVLLGRHGAAHTFGPQKGADATEVEALERALSRWADVLAEATGKDVRDTAGAGAAGGLGAGLLALGAEVVSGAGLVRELTGLDSALDSVQLAITGEGSFDWQSLRGKLITAVAAGAAERGMPCLVLAGQVSVGRRESAAVGIEDSYAVAEHAGSVEASLADPAGTLADLAAHVAGQWGGR</sequence>
<dbReference type="AlphaFoldDB" id="A0A1H0CP22"/>
<reference evidence="5 6" key="1">
    <citation type="submission" date="2016-10" db="EMBL/GenBank/DDBJ databases">
        <authorList>
            <person name="de Groot N.N."/>
        </authorList>
    </citation>
    <scope>NUCLEOTIDE SEQUENCE [LARGE SCALE GENOMIC DNA]</scope>
    <source>
        <strain evidence="5 6">DSM 44149</strain>
    </source>
</reference>
<dbReference type="InterPro" id="IPR036129">
    <property type="entry name" value="Glycerate_kinase_sf"/>
</dbReference>
<evidence type="ECO:0000256" key="3">
    <source>
        <dbReference type="ARBA" id="ARBA00022777"/>
    </source>
</evidence>
<evidence type="ECO:0000313" key="5">
    <source>
        <dbReference type="EMBL" id="SDN59632.1"/>
    </source>
</evidence>
<dbReference type="Pfam" id="PF02595">
    <property type="entry name" value="Gly_kinase"/>
    <property type="match status" value="1"/>
</dbReference>
<keyword evidence="2 4" id="KW-0808">Transferase</keyword>
<dbReference type="OrthoDB" id="9774290at2"/>
<evidence type="ECO:0000313" key="6">
    <source>
        <dbReference type="Proteomes" id="UP000183376"/>
    </source>
</evidence>
<keyword evidence="3 4" id="KW-0418">Kinase</keyword>
<proteinExistence type="inferred from homology"/>
<dbReference type="SUPFAM" id="SSF110738">
    <property type="entry name" value="Glycerate kinase I"/>
    <property type="match status" value="1"/>
</dbReference>
<protein>
    <submittedName>
        <fullName evidence="5">Glycerate kinase</fullName>
    </submittedName>
</protein>
<dbReference type="InterPro" id="IPR018193">
    <property type="entry name" value="Glyc_kinase_flavodox-like_fold"/>
</dbReference>
<dbReference type="eggNOG" id="COG1929">
    <property type="taxonomic scope" value="Bacteria"/>
</dbReference>
<evidence type="ECO:0000256" key="4">
    <source>
        <dbReference type="PIRNR" id="PIRNR006078"/>
    </source>
</evidence>